<dbReference type="AlphaFoldDB" id="A0A3S2U6J3"/>
<protein>
    <submittedName>
        <fullName evidence="1">Carboxypeptidase-like regulatory domain-containing protein</fullName>
    </submittedName>
</protein>
<reference evidence="1 2" key="1">
    <citation type="submission" date="2019-01" db="EMBL/GenBank/DDBJ databases">
        <authorList>
            <person name="Chen W.-M."/>
        </authorList>
    </citation>
    <scope>NUCLEOTIDE SEQUENCE [LARGE SCALE GENOMIC DNA]</scope>
    <source>
        <strain evidence="1 2">BBQ-12</strain>
    </source>
</reference>
<keyword evidence="1" id="KW-0645">Protease</keyword>
<keyword evidence="1" id="KW-0121">Carboxypeptidase</keyword>
<evidence type="ECO:0000313" key="1">
    <source>
        <dbReference type="EMBL" id="RVT79981.1"/>
    </source>
</evidence>
<dbReference type="RefSeq" id="WP_128193296.1">
    <property type="nucleotide sequence ID" value="NZ_SACJ01000001.1"/>
</dbReference>
<keyword evidence="2" id="KW-1185">Reference proteome</keyword>
<dbReference type="OrthoDB" id="7432683at2"/>
<dbReference type="GO" id="GO:0004180">
    <property type="term" value="F:carboxypeptidase activity"/>
    <property type="evidence" value="ECO:0007669"/>
    <property type="project" value="UniProtKB-KW"/>
</dbReference>
<gene>
    <name evidence="1" type="ORF">EOD40_02385</name>
</gene>
<comment type="caution">
    <text evidence="1">The sequence shown here is derived from an EMBL/GenBank/DDBJ whole genome shotgun (WGS) entry which is preliminary data.</text>
</comment>
<organism evidence="1 2">
    <name type="scientific">Flavobacterium sufflavum</name>
    <dbReference type="NCBI Taxonomy" id="1921138"/>
    <lineage>
        <taxon>Bacteria</taxon>
        <taxon>Pseudomonadati</taxon>
        <taxon>Bacteroidota</taxon>
        <taxon>Flavobacteriia</taxon>
        <taxon>Flavobacteriales</taxon>
        <taxon>Flavobacteriaceae</taxon>
        <taxon>Flavobacterium</taxon>
    </lineage>
</organism>
<name>A0A3S2U6J3_9FLAO</name>
<keyword evidence="1" id="KW-0378">Hydrolase</keyword>
<proteinExistence type="predicted"/>
<sequence>MKRQNYILKIDNPCHQDWNSMYKISNGKFCSYCSKTVIDFTSLTDNKIIQIVDQKSDKICGRLNEVQLNRLIENKQLENRSILYKTLTGLFLLGTTINSFAKNNPFSKQSSRIEIVSVIDTKLNTSYQKKQKKEPVLDSLKNIIEGKVIDSKSKEPLPGVNILIKNSKTETITNLDGNFKLIIPDNLLTNKIHIIISYIGYENTETIIDKSELPKTKDLFIIKAQQALLGEVVVIKNKRWWQFWKSKKFKY</sequence>
<evidence type="ECO:0000313" key="2">
    <source>
        <dbReference type="Proteomes" id="UP000285211"/>
    </source>
</evidence>
<dbReference type="SUPFAM" id="SSF49464">
    <property type="entry name" value="Carboxypeptidase regulatory domain-like"/>
    <property type="match status" value="1"/>
</dbReference>
<dbReference type="EMBL" id="SACJ01000001">
    <property type="protein sequence ID" value="RVT79981.1"/>
    <property type="molecule type" value="Genomic_DNA"/>
</dbReference>
<accession>A0A3S2U6J3</accession>
<dbReference type="InterPro" id="IPR008969">
    <property type="entry name" value="CarboxyPept-like_regulatory"/>
</dbReference>
<dbReference type="Pfam" id="PF13715">
    <property type="entry name" value="CarbopepD_reg_2"/>
    <property type="match status" value="1"/>
</dbReference>
<dbReference type="Proteomes" id="UP000285211">
    <property type="component" value="Unassembled WGS sequence"/>
</dbReference>
<dbReference type="Gene3D" id="2.60.40.1120">
    <property type="entry name" value="Carboxypeptidase-like, regulatory domain"/>
    <property type="match status" value="1"/>
</dbReference>